<dbReference type="Gene3D" id="3.60.40.10">
    <property type="entry name" value="PPM-type phosphatase domain"/>
    <property type="match status" value="1"/>
</dbReference>
<accession>A0A917IZ51</accession>
<dbReference type="InterPro" id="IPR013783">
    <property type="entry name" value="Ig-like_fold"/>
</dbReference>
<evidence type="ECO:0000313" key="3">
    <source>
        <dbReference type="Proteomes" id="UP000627292"/>
    </source>
</evidence>
<name>A0A917IZ51_9BACT</name>
<feature type="domain" description="PPM-type phosphatase" evidence="1">
    <location>
        <begin position="193"/>
        <end position="427"/>
    </location>
</feature>
<dbReference type="InterPro" id="IPR036457">
    <property type="entry name" value="PPM-type-like_dom_sf"/>
</dbReference>
<dbReference type="InterPro" id="IPR001932">
    <property type="entry name" value="PPM-type_phosphatase-like_dom"/>
</dbReference>
<dbReference type="RefSeq" id="WP_188953480.1">
    <property type="nucleotide sequence ID" value="NZ_BMIB01000003.1"/>
</dbReference>
<keyword evidence="3" id="KW-1185">Reference proteome</keyword>
<protein>
    <recommendedName>
        <fullName evidence="1">PPM-type phosphatase domain-containing protein</fullName>
    </recommendedName>
</protein>
<dbReference type="SUPFAM" id="SSF81606">
    <property type="entry name" value="PP2C-like"/>
    <property type="match status" value="1"/>
</dbReference>
<dbReference type="EMBL" id="BMIB01000003">
    <property type="protein sequence ID" value="GGH70678.1"/>
    <property type="molecule type" value="Genomic_DNA"/>
</dbReference>
<dbReference type="Proteomes" id="UP000627292">
    <property type="component" value="Unassembled WGS sequence"/>
</dbReference>
<evidence type="ECO:0000259" key="1">
    <source>
        <dbReference type="Pfam" id="PF13672"/>
    </source>
</evidence>
<dbReference type="Gene3D" id="2.60.40.10">
    <property type="entry name" value="Immunoglobulins"/>
    <property type="match status" value="1"/>
</dbReference>
<dbReference type="Pfam" id="PF13672">
    <property type="entry name" value="PP2C_2"/>
    <property type="match status" value="1"/>
</dbReference>
<proteinExistence type="predicted"/>
<reference evidence="2" key="2">
    <citation type="submission" date="2020-09" db="EMBL/GenBank/DDBJ databases">
        <authorList>
            <person name="Sun Q."/>
            <person name="Zhou Y."/>
        </authorList>
    </citation>
    <scope>NUCLEOTIDE SEQUENCE</scope>
    <source>
        <strain evidence="2">CGMCC 1.15290</strain>
    </source>
</reference>
<comment type="caution">
    <text evidence="2">The sequence shown here is derived from an EMBL/GenBank/DDBJ whole genome shotgun (WGS) entry which is preliminary data.</text>
</comment>
<organism evidence="2 3">
    <name type="scientific">Filimonas zeae</name>
    <dbReference type="NCBI Taxonomy" id="1737353"/>
    <lineage>
        <taxon>Bacteria</taxon>
        <taxon>Pseudomonadati</taxon>
        <taxon>Bacteroidota</taxon>
        <taxon>Chitinophagia</taxon>
        <taxon>Chitinophagales</taxon>
        <taxon>Chitinophagaceae</taxon>
        <taxon>Filimonas</taxon>
    </lineage>
</organism>
<evidence type="ECO:0000313" key="2">
    <source>
        <dbReference type="EMBL" id="GGH70678.1"/>
    </source>
</evidence>
<reference evidence="2" key="1">
    <citation type="journal article" date="2014" name="Int. J. Syst. Evol. Microbiol.">
        <title>Complete genome sequence of Corynebacterium casei LMG S-19264T (=DSM 44701T), isolated from a smear-ripened cheese.</title>
        <authorList>
            <consortium name="US DOE Joint Genome Institute (JGI-PGF)"/>
            <person name="Walter F."/>
            <person name="Albersmeier A."/>
            <person name="Kalinowski J."/>
            <person name="Ruckert C."/>
        </authorList>
    </citation>
    <scope>NUCLEOTIDE SEQUENCE</scope>
    <source>
        <strain evidence="2">CGMCC 1.15290</strain>
    </source>
</reference>
<gene>
    <name evidence="2" type="ORF">GCM10011379_29200</name>
</gene>
<sequence>MNATQQYLEQLFANGNLPVTEARNKLLQQFCQDEVNSKAVTEILTYQNMLMDKWQLFNRITTIQEQPFTIPNATAGKPYEAVIDRDQQGWVDMEVIELNGLEDTGLQYDAETGSITGTPTAHGDRKLVLRYRLQQEPEEAEPHEKSIPLVINPNPRLLWKNLGSDATDLYWKEDDIAFTAPLGGKLLVAASKRGRSHANTGGFRDDDIAYGHFGQTGWSVIAVADGAGSAPLARQGAKLAVNAVVNYFTPALTGDGLPELELLLQEYNHGTGADTQKKLNQQIYTHLGKAALYAHKQLEAFAHTKEVALKDLHSTLLFVLLKQFAFGYAVLSFSVGDGVIGLVNTDQTAAMLMNRLDVGEFGGGTRFITMPEIFKNELFYTRFGCKVVDDFSHLFLMTDGIFDPKFVTEAALEKPEKWQELIRDLAGENEDGKKVELSPDNTQVAEELSAWMDFWSAGNHDDRTLAIVF</sequence>
<dbReference type="AlphaFoldDB" id="A0A917IZ51"/>